<sequence length="196" mass="22332">MILLHTMAISIRILFILTFITGILYPIVITGFAERFFPFQSNGSLAIAEGKTKGSELIAQKFTKNEYFWPRPSETDYYTIPSGASNQSATNASLRDKVEERKRNLLEKHPDQKSIPNDLLFASGSGLDPHISPDAARFQMNRIIKARKLNGDRIRLFRDVVERSIERPSFGYIGENRINVLRLNLKLDSEFGKILK</sequence>
<reference evidence="12" key="1">
    <citation type="submission" date="2012-10" db="EMBL/GenBank/DDBJ databases">
        <authorList>
            <person name="Harkins D.M."/>
            <person name="Durkin A.S."/>
            <person name="Brinkac L.M."/>
            <person name="Haft D.H."/>
            <person name="Selengut J.D."/>
            <person name="Sanka R."/>
            <person name="DePew J."/>
            <person name="Purushe J."/>
            <person name="Matthias M.A."/>
            <person name="Vinetz J.M."/>
            <person name="Sutton G.G."/>
            <person name="Nierman W.C."/>
            <person name="Fouts D.E."/>
        </authorList>
    </citation>
    <scope>NUCLEOTIDE SEQUENCE [LARGE SCALE GENOMIC DNA]</scope>
    <source>
        <strain evidence="12">MOR084</strain>
    </source>
</reference>
<evidence type="ECO:0000256" key="2">
    <source>
        <dbReference type="ARBA" id="ARBA00022475"/>
    </source>
</evidence>
<keyword evidence="10 11" id="KW-0472">Membrane</keyword>
<keyword evidence="4 11" id="KW-0812">Transmembrane</keyword>
<accession>A0A0E2BBX4</accession>
<comment type="subunit">
    <text evidence="11">The system is composed of three essential subunits: KdpA, KdpB and KdpC.</text>
</comment>
<dbReference type="Proteomes" id="UP000006329">
    <property type="component" value="Unassembled WGS sequence"/>
</dbReference>
<keyword evidence="8 11" id="KW-1133">Transmembrane helix</keyword>
<comment type="caution">
    <text evidence="12">The sequence shown here is derived from an EMBL/GenBank/DDBJ whole genome shotgun (WGS) entry which is preliminary data.</text>
</comment>
<keyword evidence="2 11" id="KW-1003">Cell membrane</keyword>
<dbReference type="RefSeq" id="WP_004476805.1">
    <property type="nucleotide sequence ID" value="NZ_AHON02000073.1"/>
</dbReference>
<keyword evidence="9 11" id="KW-0406">Ion transport</keyword>
<dbReference type="InterPro" id="IPR003820">
    <property type="entry name" value="KdpC"/>
</dbReference>
<dbReference type="GO" id="GO:0016787">
    <property type="term" value="F:hydrolase activity"/>
    <property type="evidence" value="ECO:0007669"/>
    <property type="project" value="UniProtKB-KW"/>
</dbReference>
<evidence type="ECO:0000256" key="9">
    <source>
        <dbReference type="ARBA" id="ARBA00023065"/>
    </source>
</evidence>
<keyword evidence="1 11" id="KW-0813">Transport</keyword>
<dbReference type="PIRSF" id="PIRSF001296">
    <property type="entry name" value="K_ATPase_KdpC"/>
    <property type="match status" value="1"/>
</dbReference>
<feature type="transmembrane region" description="Helical" evidence="11">
    <location>
        <begin position="12"/>
        <end position="33"/>
    </location>
</feature>
<organism evidence="12 13">
    <name type="scientific">Leptospira santarosai str. MOR084</name>
    <dbReference type="NCBI Taxonomy" id="1049984"/>
    <lineage>
        <taxon>Bacteria</taxon>
        <taxon>Pseudomonadati</taxon>
        <taxon>Spirochaetota</taxon>
        <taxon>Spirochaetia</taxon>
        <taxon>Leptospirales</taxon>
        <taxon>Leptospiraceae</taxon>
        <taxon>Leptospira</taxon>
    </lineage>
</organism>
<comment type="subcellular location">
    <subcellularLocation>
        <location evidence="11">Cell membrane</location>
        <topology evidence="11">Single-pass membrane protein</topology>
    </subcellularLocation>
</comment>
<name>A0A0E2BBX4_9LEPT</name>
<dbReference type="GO" id="GO:0005524">
    <property type="term" value="F:ATP binding"/>
    <property type="evidence" value="ECO:0007669"/>
    <property type="project" value="UniProtKB-UniRule"/>
</dbReference>
<evidence type="ECO:0000256" key="4">
    <source>
        <dbReference type="ARBA" id="ARBA00022692"/>
    </source>
</evidence>
<keyword evidence="13" id="KW-1185">Reference proteome</keyword>
<dbReference type="EMBL" id="AHON02000073">
    <property type="protein sequence ID" value="EKO32379.1"/>
    <property type="molecule type" value="Genomic_DNA"/>
</dbReference>
<keyword evidence="12" id="KW-0378">Hydrolase</keyword>
<evidence type="ECO:0000256" key="11">
    <source>
        <dbReference type="HAMAP-Rule" id="MF_00276"/>
    </source>
</evidence>
<gene>
    <name evidence="11 12" type="primary">kdpC</name>
    <name evidence="12" type="ORF">LEP1GSC179_0872</name>
</gene>
<protein>
    <recommendedName>
        <fullName evidence="11">Potassium-transporting ATPase KdpC subunit</fullName>
    </recommendedName>
    <alternativeName>
        <fullName evidence="11">ATP phosphohydrolase [potassium-transporting] C chain</fullName>
    </alternativeName>
    <alternativeName>
        <fullName evidence="11">Potassium-binding and translocating subunit C</fullName>
    </alternativeName>
    <alternativeName>
        <fullName evidence="11">Potassium-translocating ATPase C chain</fullName>
    </alternativeName>
</protein>
<keyword evidence="3 11" id="KW-0633">Potassium transport</keyword>
<dbReference type="PANTHER" id="PTHR30042:SF2">
    <property type="entry name" value="POTASSIUM-TRANSPORTING ATPASE KDPC SUBUNIT"/>
    <property type="match status" value="1"/>
</dbReference>
<proteinExistence type="inferred from homology"/>
<evidence type="ECO:0000256" key="10">
    <source>
        <dbReference type="ARBA" id="ARBA00023136"/>
    </source>
</evidence>
<keyword evidence="5 11" id="KW-0547">Nucleotide-binding</keyword>
<comment type="function">
    <text evidence="11">Part of the high-affinity ATP-driven potassium transport (or Kdp) system, which catalyzes the hydrolysis of ATP coupled with the electrogenic transport of potassium into the cytoplasm. This subunit acts as a catalytic chaperone that increases the ATP-binding affinity of the ATP-hydrolyzing subunit KdpB by the formation of a transient KdpB/KdpC/ATP ternary complex.</text>
</comment>
<comment type="similarity">
    <text evidence="11">Belongs to the KdpC family.</text>
</comment>
<evidence type="ECO:0000256" key="7">
    <source>
        <dbReference type="ARBA" id="ARBA00022958"/>
    </source>
</evidence>
<evidence type="ECO:0000256" key="1">
    <source>
        <dbReference type="ARBA" id="ARBA00022448"/>
    </source>
</evidence>
<evidence type="ECO:0000256" key="3">
    <source>
        <dbReference type="ARBA" id="ARBA00022538"/>
    </source>
</evidence>
<dbReference type="AlphaFoldDB" id="A0A0E2BBX4"/>
<evidence type="ECO:0000256" key="6">
    <source>
        <dbReference type="ARBA" id="ARBA00022840"/>
    </source>
</evidence>
<evidence type="ECO:0000256" key="5">
    <source>
        <dbReference type="ARBA" id="ARBA00022741"/>
    </source>
</evidence>
<dbReference type="GO" id="GO:0008556">
    <property type="term" value="F:P-type potassium transmembrane transporter activity"/>
    <property type="evidence" value="ECO:0007669"/>
    <property type="project" value="InterPro"/>
</dbReference>
<evidence type="ECO:0000313" key="12">
    <source>
        <dbReference type="EMBL" id="EKO32379.1"/>
    </source>
</evidence>
<dbReference type="Pfam" id="PF02669">
    <property type="entry name" value="KdpC"/>
    <property type="match status" value="1"/>
</dbReference>
<keyword evidence="6 11" id="KW-0067">ATP-binding</keyword>
<keyword evidence="7 11" id="KW-0630">Potassium</keyword>
<dbReference type="NCBIfam" id="NF001454">
    <property type="entry name" value="PRK00315.1"/>
    <property type="match status" value="1"/>
</dbReference>
<dbReference type="PANTHER" id="PTHR30042">
    <property type="entry name" value="POTASSIUM-TRANSPORTING ATPASE C CHAIN"/>
    <property type="match status" value="1"/>
</dbReference>
<dbReference type="GO" id="GO:0005886">
    <property type="term" value="C:plasma membrane"/>
    <property type="evidence" value="ECO:0007669"/>
    <property type="project" value="UniProtKB-SubCell"/>
</dbReference>
<dbReference type="NCBIfam" id="TIGR00681">
    <property type="entry name" value="kdpC"/>
    <property type="match status" value="1"/>
</dbReference>
<evidence type="ECO:0000313" key="13">
    <source>
        <dbReference type="Proteomes" id="UP000006329"/>
    </source>
</evidence>
<evidence type="ECO:0000256" key="8">
    <source>
        <dbReference type="ARBA" id="ARBA00022989"/>
    </source>
</evidence>
<dbReference type="HAMAP" id="MF_00276">
    <property type="entry name" value="KdpC"/>
    <property type="match status" value="1"/>
</dbReference>